<dbReference type="Gene3D" id="3.40.1350.10">
    <property type="match status" value="1"/>
</dbReference>
<dbReference type="NCBIfam" id="NF009150">
    <property type="entry name" value="PRK12497.1-3"/>
    <property type="match status" value="1"/>
</dbReference>
<proteinExistence type="inferred from homology"/>
<dbReference type="InterPro" id="IPR003509">
    <property type="entry name" value="UPF0102_YraN-like"/>
</dbReference>
<gene>
    <name evidence="3" type="ORF">BSOLF_0943</name>
</gene>
<keyword evidence="3" id="KW-0378">Hydrolase</keyword>
<evidence type="ECO:0000313" key="3">
    <source>
        <dbReference type="EMBL" id="PTQ57748.1"/>
    </source>
</evidence>
<sequence length="137" mass="15852">MAEKRSKEPTKKYPEKSDDRRAFGLEAEQIALDYLEKKGFRLMARNYRTSFGEIDLIGMLDGRIVFVEVRARRSRSFGTPQESITERKKRTLRRVALSFLHTETKNLPPNAGLRFDVIAVRRDPQGKDTIEHLPAAF</sequence>
<evidence type="ECO:0000313" key="4">
    <source>
        <dbReference type="Proteomes" id="UP000244338"/>
    </source>
</evidence>
<dbReference type="PANTHER" id="PTHR34039:SF1">
    <property type="entry name" value="UPF0102 PROTEIN YRAN"/>
    <property type="match status" value="1"/>
</dbReference>
<dbReference type="Pfam" id="PF02021">
    <property type="entry name" value="UPF0102"/>
    <property type="match status" value="1"/>
</dbReference>
<accession>A0A2R6Y507</accession>
<name>A0A2R6Y507_9BACL</name>
<dbReference type="NCBIfam" id="NF009154">
    <property type="entry name" value="PRK12497.3-3"/>
    <property type="match status" value="1"/>
</dbReference>
<dbReference type="InterPro" id="IPR011856">
    <property type="entry name" value="tRNA_endonuc-like_dom_sf"/>
</dbReference>
<dbReference type="EMBL" id="PEBX01000003">
    <property type="protein sequence ID" value="PTQ57748.1"/>
    <property type="molecule type" value="Genomic_DNA"/>
</dbReference>
<protein>
    <recommendedName>
        <fullName evidence="2">UPF0102 protein BSOLF_0943</fullName>
    </recommendedName>
</protein>
<dbReference type="InterPro" id="IPR011335">
    <property type="entry name" value="Restrct_endonuc-II-like"/>
</dbReference>
<dbReference type="AlphaFoldDB" id="A0A2R6Y507"/>
<evidence type="ECO:0000256" key="2">
    <source>
        <dbReference type="HAMAP-Rule" id="MF_00048"/>
    </source>
</evidence>
<reference evidence="4" key="1">
    <citation type="journal article" date="2018" name="Sci. Rep.">
        <title>Lignite coal burning seam in the remote Altai Mountains harbors a hydrogen-driven thermophilic microbial community.</title>
        <authorList>
            <person name="Kadnikov V.V."/>
            <person name="Mardanov A.V."/>
            <person name="Ivasenko D.A."/>
            <person name="Antsiferov D.V."/>
            <person name="Beletsky A.V."/>
            <person name="Karnachuk O.V."/>
            <person name="Ravin N.V."/>
        </authorList>
    </citation>
    <scope>NUCLEOTIDE SEQUENCE [LARGE SCALE GENOMIC DNA]</scope>
</reference>
<comment type="caution">
    <text evidence="3">The sequence shown here is derived from an EMBL/GenBank/DDBJ whole genome shotgun (WGS) entry which is preliminary data.</text>
</comment>
<keyword evidence="3" id="KW-0255">Endonuclease</keyword>
<comment type="similarity">
    <text evidence="1 2">Belongs to the UPF0102 family.</text>
</comment>
<dbReference type="PANTHER" id="PTHR34039">
    <property type="entry name" value="UPF0102 PROTEIN YRAN"/>
    <property type="match status" value="1"/>
</dbReference>
<dbReference type="GO" id="GO:0004519">
    <property type="term" value="F:endonuclease activity"/>
    <property type="evidence" value="ECO:0007669"/>
    <property type="project" value="UniProtKB-KW"/>
</dbReference>
<dbReference type="CDD" id="cd20736">
    <property type="entry name" value="PoNe_Nuclease"/>
    <property type="match status" value="1"/>
</dbReference>
<dbReference type="SUPFAM" id="SSF52980">
    <property type="entry name" value="Restriction endonuclease-like"/>
    <property type="match status" value="1"/>
</dbReference>
<evidence type="ECO:0000256" key="1">
    <source>
        <dbReference type="ARBA" id="ARBA00006738"/>
    </source>
</evidence>
<organism evidence="3 4">
    <name type="scientific">Candidatus Carbonibacillus altaicus</name>
    <dbReference type="NCBI Taxonomy" id="2163959"/>
    <lineage>
        <taxon>Bacteria</taxon>
        <taxon>Bacillati</taxon>
        <taxon>Bacillota</taxon>
        <taxon>Bacilli</taxon>
        <taxon>Bacillales</taxon>
        <taxon>Candidatus Carbonibacillus</taxon>
    </lineage>
</organism>
<dbReference type="HAMAP" id="MF_00048">
    <property type="entry name" value="UPF0102"/>
    <property type="match status" value="1"/>
</dbReference>
<dbReference type="Proteomes" id="UP000244338">
    <property type="component" value="Unassembled WGS sequence"/>
</dbReference>
<dbReference type="GO" id="GO:0003676">
    <property type="term" value="F:nucleic acid binding"/>
    <property type="evidence" value="ECO:0007669"/>
    <property type="project" value="InterPro"/>
</dbReference>
<keyword evidence="3" id="KW-0540">Nuclease</keyword>